<evidence type="ECO:0000259" key="10">
    <source>
        <dbReference type="Pfam" id="PF23598"/>
    </source>
</evidence>
<accession>A0A8I6YXU2</accession>
<dbReference type="PRINTS" id="PR00364">
    <property type="entry name" value="DISEASERSIST"/>
</dbReference>
<dbReference type="AlphaFoldDB" id="A0A8I6YXU2"/>
<dbReference type="Gramene" id="HORVU.MOREX.r2.5HG0447270.1">
    <property type="protein sequence ID" value="HORVU.MOREX.r2.5HG0447270.1"/>
    <property type="gene ID" value="HORVU.MOREX.r2.5HG0447270"/>
</dbReference>
<evidence type="ECO:0000259" key="7">
    <source>
        <dbReference type="Pfam" id="PF00931"/>
    </source>
</evidence>
<evidence type="ECO:0000256" key="6">
    <source>
        <dbReference type="ARBA" id="ARBA00023054"/>
    </source>
</evidence>
<keyword evidence="2" id="KW-0433">Leucine-rich repeat</keyword>
<organism evidence="11 12">
    <name type="scientific">Hordeum vulgare subsp. vulgare</name>
    <name type="common">Domesticated barley</name>
    <dbReference type="NCBI Taxonomy" id="112509"/>
    <lineage>
        <taxon>Eukaryota</taxon>
        <taxon>Viridiplantae</taxon>
        <taxon>Streptophyta</taxon>
        <taxon>Embryophyta</taxon>
        <taxon>Tracheophyta</taxon>
        <taxon>Spermatophyta</taxon>
        <taxon>Magnoliopsida</taxon>
        <taxon>Liliopsida</taxon>
        <taxon>Poales</taxon>
        <taxon>Poaceae</taxon>
        <taxon>BOP clade</taxon>
        <taxon>Pooideae</taxon>
        <taxon>Triticodae</taxon>
        <taxon>Triticeae</taxon>
        <taxon>Hordeinae</taxon>
        <taxon>Hordeum</taxon>
    </lineage>
</organism>
<dbReference type="Gene3D" id="1.10.8.430">
    <property type="entry name" value="Helical domain of apoptotic protease-activating factors"/>
    <property type="match status" value="1"/>
</dbReference>
<keyword evidence="4" id="KW-0547">Nucleotide-binding</keyword>
<dbReference type="Proteomes" id="UP000011116">
    <property type="component" value="Chromosome 5H"/>
</dbReference>
<dbReference type="Gene3D" id="1.10.10.10">
    <property type="entry name" value="Winged helix-like DNA-binding domain superfamily/Winged helix DNA-binding domain"/>
    <property type="match status" value="1"/>
</dbReference>
<dbReference type="Gene3D" id="3.80.10.10">
    <property type="entry name" value="Ribonuclease Inhibitor"/>
    <property type="match status" value="1"/>
</dbReference>
<dbReference type="RefSeq" id="XP_044946144.1">
    <property type="nucleotide sequence ID" value="XM_045090209.1"/>
</dbReference>
<reference evidence="12" key="1">
    <citation type="journal article" date="2012" name="Nature">
        <title>A physical, genetic and functional sequence assembly of the barley genome.</title>
        <authorList>
            <consortium name="The International Barley Genome Sequencing Consortium"/>
            <person name="Mayer K.F."/>
            <person name="Waugh R."/>
            <person name="Brown J.W."/>
            <person name="Schulman A."/>
            <person name="Langridge P."/>
            <person name="Platzer M."/>
            <person name="Fincher G.B."/>
            <person name="Muehlbauer G.J."/>
            <person name="Sato K."/>
            <person name="Close T.J."/>
            <person name="Wise R.P."/>
            <person name="Stein N."/>
        </authorList>
    </citation>
    <scope>NUCLEOTIDE SEQUENCE [LARGE SCALE GENOMIC DNA]</scope>
    <source>
        <strain evidence="12">cv. Morex</strain>
    </source>
</reference>
<dbReference type="FunFam" id="1.10.10.10:FF:000322">
    <property type="entry name" value="Probable disease resistance protein At1g63360"/>
    <property type="match status" value="1"/>
</dbReference>
<proteinExistence type="inferred from homology"/>
<dbReference type="InterPro" id="IPR042197">
    <property type="entry name" value="Apaf_helical"/>
</dbReference>
<dbReference type="InterPro" id="IPR027417">
    <property type="entry name" value="P-loop_NTPase"/>
</dbReference>
<dbReference type="RefSeq" id="XP_044946145.1">
    <property type="nucleotide sequence ID" value="XM_045090210.1"/>
</dbReference>
<reference evidence="11" key="3">
    <citation type="submission" date="2022-01" db="UniProtKB">
        <authorList>
            <consortium name="EnsemblPlants"/>
        </authorList>
    </citation>
    <scope>IDENTIFICATION</scope>
    <source>
        <strain evidence="11">subsp. vulgare</strain>
    </source>
</reference>
<dbReference type="Gramene" id="HORVU.MOREX.r3.5HG0537570.1">
    <property type="protein sequence ID" value="HORVU.MOREX.r3.5HG0537570.1"/>
    <property type="gene ID" value="HORVU.MOREX.r3.5HG0537570"/>
</dbReference>
<dbReference type="KEGG" id="hvg:123395250"/>
<dbReference type="GO" id="GO:0043531">
    <property type="term" value="F:ADP binding"/>
    <property type="evidence" value="ECO:0007669"/>
    <property type="project" value="InterPro"/>
</dbReference>
<evidence type="ECO:0000259" key="8">
    <source>
        <dbReference type="Pfam" id="PF18052"/>
    </source>
</evidence>
<dbReference type="InterPro" id="IPR036388">
    <property type="entry name" value="WH-like_DNA-bd_sf"/>
</dbReference>
<dbReference type="InterPro" id="IPR041118">
    <property type="entry name" value="Rx_N"/>
</dbReference>
<feature type="domain" description="Disease resistance R13L4/SHOC-2-like LRR" evidence="10">
    <location>
        <begin position="552"/>
        <end position="848"/>
    </location>
</feature>
<sequence>MAEEIFVSAATGAMRSVLGKLGVMLSNEYKLLKGVRDDIQFLKDELEAMHKFLVAMANVEEPPEQDKLYADAVRDLSYVMEDKIDKFMVLVRREPSSKPDSFMELFRKSMEKINKIKFRHNIAKDVKDIKIRITEVSDRHKRYMMDPSLRATNEKVDPRLEAMFKDASLLVGIDGPTNVLLKWLDNEDGESGHHHQLKVLSIVGSGGLGKTTLARQVYNKLGADYDCRAFVSVSRNPNMASVLRSILRNISNRNASPEESIQQLIEQIREFLQDKRYFIIIDDIWDKNHWYQTLSSALVRNDCGSAIITTTRNIDVAKLCSGSQGDLVYELQPLGVDHSKKLFFKRIFGCEQNCPPNLKEVSDDILKKCGGLPLAINAISSLLTTKERKQESWDRVRRSIGFDKGKNDDIGDMKYILSLSYFDLPLDLRSCLLYLTMFPEDYKIERQRLVHRWISEGLIKCRDEEDLFELGEEYFHELVNRSLIQPVGIGYDGKARCCRVHDIVLDFLIHKSAEKKFSTLLSSNPKSDCIVRRTFLMGNEDQASVEKLDLSHARSLGAFGSDVKQLPSFGKSNALRVLDLCKCYGLRSEHVKDIGRLLQLRYMNISETMVMKLPREIGDLEYLETLSLHMNLQELPESVARLKRLVRLFVGTDAKFPDGIGNMKNLQELGIVDAMKQSVEFLEELGKLTSLRKLKIRWASESGEASDKEKTLMSSLCKLDACKLRNLSIELWSPEEDATFIGRSFFPNLHSIREIRLGSGWITEWMLSLVNLEKLCLFSCGHEIVQQDVERVGSIPTLLEFRATNDFVGSISISGGFQQLRRFDMCARTTELTFEAGALPNLQELFIRWVSFELYDSPQLTFEAGALQNLKEFSLWIRLDKLESAGAGLDFGIQHLTSLDRLRVVIDCAGKQPHALDMALADGVFKSMADTHPNRPTLKMMKGYNYFALHDEE</sequence>
<dbReference type="Gene3D" id="3.40.50.300">
    <property type="entry name" value="P-loop containing nucleotide triphosphate hydrolases"/>
    <property type="match status" value="1"/>
</dbReference>
<dbReference type="InterPro" id="IPR055414">
    <property type="entry name" value="LRR_R13L4/SHOC2-like"/>
</dbReference>
<evidence type="ECO:0000256" key="3">
    <source>
        <dbReference type="ARBA" id="ARBA00022737"/>
    </source>
</evidence>
<dbReference type="SMR" id="A0A8I6YXU2"/>
<feature type="domain" description="NB-ARC" evidence="7">
    <location>
        <begin position="195"/>
        <end position="348"/>
    </location>
</feature>
<keyword evidence="5" id="KW-0611">Plant defense</keyword>
<keyword evidence="12" id="KW-1185">Reference proteome</keyword>
<dbReference type="SUPFAM" id="SSF52058">
    <property type="entry name" value="L domain-like"/>
    <property type="match status" value="1"/>
</dbReference>
<dbReference type="Gene3D" id="1.20.5.4130">
    <property type="match status" value="1"/>
</dbReference>
<dbReference type="GO" id="GO:0002758">
    <property type="term" value="P:innate immune response-activating signaling pathway"/>
    <property type="evidence" value="ECO:0007669"/>
    <property type="project" value="UniProtKB-ARBA"/>
</dbReference>
<dbReference type="GO" id="GO:0042742">
    <property type="term" value="P:defense response to bacterium"/>
    <property type="evidence" value="ECO:0007669"/>
    <property type="project" value="UniProtKB-ARBA"/>
</dbReference>
<evidence type="ECO:0000256" key="1">
    <source>
        <dbReference type="ARBA" id="ARBA00008894"/>
    </source>
</evidence>
<feature type="domain" description="Disease resistance N-terminal" evidence="8">
    <location>
        <begin position="13"/>
        <end position="98"/>
    </location>
</feature>
<feature type="domain" description="Disease resistance protein winged helix" evidence="9">
    <location>
        <begin position="437"/>
        <end position="507"/>
    </location>
</feature>
<dbReference type="InterPro" id="IPR002182">
    <property type="entry name" value="NB-ARC"/>
</dbReference>
<evidence type="ECO:0000313" key="11">
    <source>
        <dbReference type="EnsemblPlants" id="HORVU.MOREX.r3.5HG0537570.1"/>
    </source>
</evidence>
<reference evidence="11" key="2">
    <citation type="submission" date="2020-10" db="EMBL/GenBank/DDBJ databases">
        <authorList>
            <person name="Scholz U."/>
            <person name="Mascher M."/>
            <person name="Fiebig A."/>
        </authorList>
    </citation>
    <scope>NUCLEOTIDE SEQUENCE [LARGE SCALE GENOMIC DNA]</scope>
    <source>
        <strain evidence="11">cv. Morex</strain>
    </source>
</reference>
<evidence type="ECO:0000313" key="12">
    <source>
        <dbReference type="Proteomes" id="UP000011116"/>
    </source>
</evidence>
<dbReference type="OrthoDB" id="2973320at2759"/>
<keyword evidence="6" id="KW-0175">Coiled coil</keyword>
<dbReference type="PANTHER" id="PTHR23155">
    <property type="entry name" value="DISEASE RESISTANCE PROTEIN RP"/>
    <property type="match status" value="1"/>
</dbReference>
<evidence type="ECO:0000256" key="5">
    <source>
        <dbReference type="ARBA" id="ARBA00022821"/>
    </source>
</evidence>
<dbReference type="Pfam" id="PF18052">
    <property type="entry name" value="Rx_N"/>
    <property type="match status" value="1"/>
</dbReference>
<dbReference type="Pfam" id="PF00931">
    <property type="entry name" value="NB-ARC"/>
    <property type="match status" value="1"/>
</dbReference>
<keyword evidence="3" id="KW-0677">Repeat</keyword>
<dbReference type="GeneID" id="123395250"/>
<dbReference type="EnsemblPlants" id="HORVU.MOREX.r3.5HG0537570.1">
    <property type="protein sequence ID" value="HORVU.MOREX.r3.5HG0537570.1"/>
    <property type="gene ID" value="HORVU.MOREX.r3.5HG0537570"/>
</dbReference>
<gene>
    <name evidence="11" type="primary">LOC123395250</name>
</gene>
<comment type="similarity">
    <text evidence="1">Belongs to the disease resistance NB-LRR family.</text>
</comment>
<evidence type="ECO:0000256" key="2">
    <source>
        <dbReference type="ARBA" id="ARBA00022614"/>
    </source>
</evidence>
<dbReference type="SUPFAM" id="SSF52540">
    <property type="entry name" value="P-loop containing nucleoside triphosphate hydrolases"/>
    <property type="match status" value="1"/>
</dbReference>
<dbReference type="CDD" id="cd14798">
    <property type="entry name" value="RX-CC_like"/>
    <property type="match status" value="1"/>
</dbReference>
<dbReference type="Pfam" id="PF23559">
    <property type="entry name" value="WHD_DRP"/>
    <property type="match status" value="1"/>
</dbReference>
<dbReference type="Pfam" id="PF23598">
    <property type="entry name" value="LRR_14"/>
    <property type="match status" value="1"/>
</dbReference>
<dbReference type="GO" id="GO:0009626">
    <property type="term" value="P:plant-type hypersensitive response"/>
    <property type="evidence" value="ECO:0007669"/>
    <property type="project" value="UniProtKB-ARBA"/>
</dbReference>
<evidence type="ECO:0000256" key="4">
    <source>
        <dbReference type="ARBA" id="ARBA00022741"/>
    </source>
</evidence>
<evidence type="ECO:0000259" key="9">
    <source>
        <dbReference type="Pfam" id="PF23559"/>
    </source>
</evidence>
<dbReference type="PANTHER" id="PTHR23155:SF901">
    <property type="entry name" value="DISEASE RESISTANCE PROTEIN RPM1"/>
    <property type="match status" value="1"/>
</dbReference>
<name>A0A8I6YXU2_HORVV</name>
<protein>
    <submittedName>
        <fullName evidence="11">Uncharacterized protein</fullName>
    </submittedName>
</protein>
<dbReference type="InterPro" id="IPR044974">
    <property type="entry name" value="Disease_R_plants"/>
</dbReference>
<dbReference type="InterPro" id="IPR032675">
    <property type="entry name" value="LRR_dom_sf"/>
</dbReference>
<dbReference type="InterPro" id="IPR038005">
    <property type="entry name" value="RX-like_CC"/>
</dbReference>
<dbReference type="InterPro" id="IPR058922">
    <property type="entry name" value="WHD_DRP"/>
</dbReference>